<evidence type="ECO:0000313" key="2">
    <source>
        <dbReference type="Proteomes" id="UP001479436"/>
    </source>
</evidence>
<protein>
    <submittedName>
        <fullName evidence="1">Uncharacterized protein</fullName>
    </submittedName>
</protein>
<proteinExistence type="predicted"/>
<dbReference type="Proteomes" id="UP001479436">
    <property type="component" value="Unassembled WGS sequence"/>
</dbReference>
<dbReference type="EMBL" id="JASJQH010008010">
    <property type="protein sequence ID" value="KAK9696035.1"/>
    <property type="molecule type" value="Genomic_DNA"/>
</dbReference>
<accession>A0ABR2VRX0</accession>
<evidence type="ECO:0000313" key="1">
    <source>
        <dbReference type="EMBL" id="KAK9696035.1"/>
    </source>
</evidence>
<organism evidence="1 2">
    <name type="scientific">Basidiobolus ranarum</name>
    <dbReference type="NCBI Taxonomy" id="34480"/>
    <lineage>
        <taxon>Eukaryota</taxon>
        <taxon>Fungi</taxon>
        <taxon>Fungi incertae sedis</taxon>
        <taxon>Zoopagomycota</taxon>
        <taxon>Entomophthoromycotina</taxon>
        <taxon>Basidiobolomycetes</taxon>
        <taxon>Basidiobolales</taxon>
        <taxon>Basidiobolaceae</taxon>
        <taxon>Basidiobolus</taxon>
    </lineage>
</organism>
<sequence>MTIDTKILNYDILRNKNFTGNKVDIWSSVVNLNCEALKSQNAKTMKFVGAIDRVGMSMLKQNFSTARRGALSGRQKMKAVDDGVPYIEKLSKDEILETTENCAY</sequence>
<gene>
    <name evidence="1" type="ORF">K7432_012670</name>
</gene>
<name>A0ABR2VRX0_9FUNG</name>
<comment type="caution">
    <text evidence="1">The sequence shown here is derived from an EMBL/GenBank/DDBJ whole genome shotgun (WGS) entry which is preliminary data.</text>
</comment>
<reference evidence="1 2" key="1">
    <citation type="submission" date="2023-04" db="EMBL/GenBank/DDBJ databases">
        <title>Genome of Basidiobolus ranarum AG-B5.</title>
        <authorList>
            <person name="Stajich J.E."/>
            <person name="Carter-House D."/>
            <person name="Gryganskyi A."/>
        </authorList>
    </citation>
    <scope>NUCLEOTIDE SEQUENCE [LARGE SCALE GENOMIC DNA]</scope>
    <source>
        <strain evidence="1 2">AG-B5</strain>
    </source>
</reference>
<keyword evidence="2" id="KW-1185">Reference proteome</keyword>